<dbReference type="InterPro" id="IPR048254">
    <property type="entry name" value="CDP_ALCOHOL_P_TRANSF_CS"/>
</dbReference>
<dbReference type="InterPro" id="IPR000462">
    <property type="entry name" value="CDP-OH_P_trans"/>
</dbReference>
<feature type="transmembrane region" description="Helical" evidence="11">
    <location>
        <begin position="7"/>
        <end position="26"/>
    </location>
</feature>
<keyword evidence="8 11" id="KW-0472">Membrane</keyword>
<comment type="similarity">
    <text evidence="2">Belongs to the CDP-alcohol phosphatidyltransferase class-I family.</text>
</comment>
<keyword evidence="10" id="KW-1208">Phospholipid metabolism</keyword>
<dbReference type="AlphaFoldDB" id="A0A382F4T9"/>
<evidence type="ECO:0000313" key="12">
    <source>
        <dbReference type="EMBL" id="SVB58038.1"/>
    </source>
</evidence>
<dbReference type="PANTHER" id="PTHR14269:SF62">
    <property type="entry name" value="CDP-DIACYLGLYCEROL--GLYCEROL-3-PHOSPHATE 3-PHOSPHATIDYLTRANSFERASE 1, CHLOROPLASTIC"/>
    <property type="match status" value="1"/>
</dbReference>
<dbReference type="InterPro" id="IPR043130">
    <property type="entry name" value="CDP-OH_PTrfase_TM_dom"/>
</dbReference>
<keyword evidence="5 11" id="KW-0812">Transmembrane</keyword>
<reference evidence="12" key="1">
    <citation type="submission" date="2018-05" db="EMBL/GenBank/DDBJ databases">
        <authorList>
            <person name="Lanie J.A."/>
            <person name="Ng W.-L."/>
            <person name="Kazmierczak K.M."/>
            <person name="Andrzejewski T.M."/>
            <person name="Davidsen T.M."/>
            <person name="Wayne K.J."/>
            <person name="Tettelin H."/>
            <person name="Glass J.I."/>
            <person name="Rusch D."/>
            <person name="Podicherti R."/>
            <person name="Tsui H.-C.T."/>
            <person name="Winkler M.E."/>
        </authorList>
    </citation>
    <scope>NUCLEOTIDE SEQUENCE</scope>
</reference>
<dbReference type="EMBL" id="UINC01048021">
    <property type="protein sequence ID" value="SVB58038.1"/>
    <property type="molecule type" value="Genomic_DNA"/>
</dbReference>
<evidence type="ECO:0000256" key="8">
    <source>
        <dbReference type="ARBA" id="ARBA00023136"/>
    </source>
</evidence>
<evidence type="ECO:0000256" key="2">
    <source>
        <dbReference type="ARBA" id="ARBA00010441"/>
    </source>
</evidence>
<dbReference type="GO" id="GO:0046474">
    <property type="term" value="P:glycerophospholipid biosynthetic process"/>
    <property type="evidence" value="ECO:0007669"/>
    <property type="project" value="TreeGrafter"/>
</dbReference>
<feature type="transmembrane region" description="Helical" evidence="11">
    <location>
        <begin position="127"/>
        <end position="146"/>
    </location>
</feature>
<dbReference type="InterPro" id="IPR050324">
    <property type="entry name" value="CDP-alcohol_PTase-I"/>
</dbReference>
<dbReference type="PROSITE" id="PS00379">
    <property type="entry name" value="CDP_ALCOHOL_P_TRANSF"/>
    <property type="match status" value="1"/>
</dbReference>
<proteinExistence type="inferred from homology"/>
<dbReference type="InterPro" id="IPR004570">
    <property type="entry name" value="Phosphatidylglycerol_P_synth"/>
</dbReference>
<comment type="subcellular location">
    <subcellularLocation>
        <location evidence="1">Membrane</location>
        <topology evidence="1">Multi-pass membrane protein</topology>
    </subcellularLocation>
</comment>
<dbReference type="GO" id="GO:0016020">
    <property type="term" value="C:membrane"/>
    <property type="evidence" value="ECO:0007669"/>
    <property type="project" value="UniProtKB-SubCell"/>
</dbReference>
<keyword evidence="9" id="KW-0594">Phospholipid biosynthesis</keyword>
<keyword evidence="7" id="KW-0443">Lipid metabolism</keyword>
<evidence type="ECO:0000256" key="10">
    <source>
        <dbReference type="ARBA" id="ARBA00023264"/>
    </source>
</evidence>
<keyword evidence="3" id="KW-0444">Lipid biosynthesis</keyword>
<keyword evidence="4" id="KW-0808">Transferase</keyword>
<dbReference type="PIRSF" id="PIRSF000847">
    <property type="entry name" value="Phos_ph_gly_syn"/>
    <property type="match status" value="1"/>
</dbReference>
<dbReference type="PANTHER" id="PTHR14269">
    <property type="entry name" value="CDP-DIACYLGLYCEROL--GLYCEROL-3-PHOSPHATE 3-PHOSPHATIDYLTRANSFERASE-RELATED"/>
    <property type="match status" value="1"/>
</dbReference>
<evidence type="ECO:0000256" key="9">
    <source>
        <dbReference type="ARBA" id="ARBA00023209"/>
    </source>
</evidence>
<dbReference type="Pfam" id="PF01066">
    <property type="entry name" value="CDP-OH_P_transf"/>
    <property type="match status" value="1"/>
</dbReference>
<evidence type="ECO:0000256" key="11">
    <source>
        <dbReference type="SAM" id="Phobius"/>
    </source>
</evidence>
<dbReference type="Gene3D" id="1.20.120.1760">
    <property type="match status" value="1"/>
</dbReference>
<dbReference type="GO" id="GO:0008444">
    <property type="term" value="F:CDP-diacylglycerol-glycerol-3-phosphate 3-phosphatidyltransferase activity"/>
    <property type="evidence" value="ECO:0007669"/>
    <property type="project" value="InterPro"/>
</dbReference>
<sequence length="184" mass="20971">MTLASYISCLRIVLIIPIICCLDLGWGEGPDFYNYLAFSLFVIAGLTDYLDGYIARRTNSETHLGALLDLIADKLLVSLVMIWLVYVDLNLFIAIPALIIVSRELVISTLRQYIIEKEVKRELSVSFIGKSKTTIQIIAISMLILAQEIMGIYNLALIAIWFAAIFSLYSLFRYVSEWFEHYLN</sequence>
<evidence type="ECO:0008006" key="13">
    <source>
        <dbReference type="Google" id="ProtNLM"/>
    </source>
</evidence>
<evidence type="ECO:0000256" key="5">
    <source>
        <dbReference type="ARBA" id="ARBA00022692"/>
    </source>
</evidence>
<evidence type="ECO:0000256" key="6">
    <source>
        <dbReference type="ARBA" id="ARBA00022989"/>
    </source>
</evidence>
<evidence type="ECO:0000256" key="3">
    <source>
        <dbReference type="ARBA" id="ARBA00022516"/>
    </source>
</evidence>
<evidence type="ECO:0000256" key="1">
    <source>
        <dbReference type="ARBA" id="ARBA00004141"/>
    </source>
</evidence>
<evidence type="ECO:0000256" key="7">
    <source>
        <dbReference type="ARBA" id="ARBA00023098"/>
    </source>
</evidence>
<protein>
    <recommendedName>
        <fullName evidence="13">CDP-diacylglycerol--glycerol-3-phosphate 3-phosphatidyltransferase</fullName>
    </recommendedName>
</protein>
<feature type="transmembrane region" description="Helical" evidence="11">
    <location>
        <begin position="152"/>
        <end position="172"/>
    </location>
</feature>
<accession>A0A382F4T9</accession>
<gene>
    <name evidence="12" type="ORF">METZ01_LOCUS210892</name>
</gene>
<organism evidence="12">
    <name type="scientific">marine metagenome</name>
    <dbReference type="NCBI Taxonomy" id="408172"/>
    <lineage>
        <taxon>unclassified sequences</taxon>
        <taxon>metagenomes</taxon>
        <taxon>ecological metagenomes</taxon>
    </lineage>
</organism>
<name>A0A382F4T9_9ZZZZ</name>
<dbReference type="NCBIfam" id="TIGR00560">
    <property type="entry name" value="pgsA"/>
    <property type="match status" value="1"/>
</dbReference>
<keyword evidence="6 11" id="KW-1133">Transmembrane helix</keyword>
<evidence type="ECO:0000256" key="4">
    <source>
        <dbReference type="ARBA" id="ARBA00022679"/>
    </source>
</evidence>